<dbReference type="Proteomes" id="UP000236724">
    <property type="component" value="Unassembled WGS sequence"/>
</dbReference>
<reference evidence="2 3" key="1">
    <citation type="submission" date="2016-10" db="EMBL/GenBank/DDBJ databases">
        <authorList>
            <person name="de Groot N.N."/>
        </authorList>
    </citation>
    <scope>NUCLEOTIDE SEQUENCE [LARGE SCALE GENOMIC DNA]</scope>
    <source>
        <strain evidence="2">MBHS1</strain>
    </source>
</reference>
<dbReference type="InterPro" id="IPR027417">
    <property type="entry name" value="P-loop_NTPase"/>
</dbReference>
<dbReference type="InterPro" id="IPR005331">
    <property type="entry name" value="Sulfotransferase"/>
</dbReference>
<dbReference type="Pfam" id="PF03567">
    <property type="entry name" value="Sulfotransfer_2"/>
    <property type="match status" value="1"/>
</dbReference>
<evidence type="ECO:0000313" key="3">
    <source>
        <dbReference type="Proteomes" id="UP000236724"/>
    </source>
</evidence>
<feature type="domain" description="Sulphotransferase Stf0" evidence="1">
    <location>
        <begin position="220"/>
        <end position="411"/>
    </location>
</feature>
<proteinExistence type="predicted"/>
<dbReference type="Gene3D" id="3.40.50.300">
    <property type="entry name" value="P-loop containing nucleotide triphosphate hydrolases"/>
    <property type="match status" value="2"/>
</dbReference>
<dbReference type="AlphaFoldDB" id="A0A1H6FGK0"/>
<name>A0A1H6FGK0_9GAMM</name>
<dbReference type="InterPro" id="IPR024628">
    <property type="entry name" value="Sulfotransferase_Stf0_dom"/>
</dbReference>
<keyword evidence="2" id="KW-0808">Transferase</keyword>
<accession>A0A1H6FGK0</accession>
<dbReference type="EMBL" id="FMSV02000547">
    <property type="protein sequence ID" value="SEH08286.1"/>
    <property type="molecule type" value="Genomic_DNA"/>
</dbReference>
<protein>
    <submittedName>
        <fullName evidence="2">Stf0 sulphotransferase</fullName>
    </submittedName>
</protein>
<dbReference type="Pfam" id="PF09037">
    <property type="entry name" value="Sulphotransf"/>
    <property type="match status" value="1"/>
</dbReference>
<dbReference type="GO" id="GO:0008146">
    <property type="term" value="F:sulfotransferase activity"/>
    <property type="evidence" value="ECO:0007669"/>
    <property type="project" value="InterPro"/>
</dbReference>
<organism evidence="2 3">
    <name type="scientific">Candidatus Venteria ishoeyi</name>
    <dbReference type="NCBI Taxonomy" id="1899563"/>
    <lineage>
        <taxon>Bacteria</taxon>
        <taxon>Pseudomonadati</taxon>
        <taxon>Pseudomonadota</taxon>
        <taxon>Gammaproteobacteria</taxon>
        <taxon>Thiotrichales</taxon>
        <taxon>Thiotrichaceae</taxon>
        <taxon>Venteria</taxon>
    </lineage>
</organism>
<gene>
    <name evidence="2" type="ORF">MBHS_04177</name>
</gene>
<dbReference type="SUPFAM" id="SSF52540">
    <property type="entry name" value="P-loop containing nucleoside triphosphate hydrolases"/>
    <property type="match status" value="1"/>
</dbReference>
<evidence type="ECO:0000313" key="2">
    <source>
        <dbReference type="EMBL" id="SEH08286.1"/>
    </source>
</evidence>
<sequence>MDVKNLELHPDRATLTLFAATGLFQVGSTEKAKQYIFLAQEWGCPRQQILQLLVSGVYNNFGCIAAINNNKNRINKLFEEAIFIAIPEVAQKLLVQAREQFQVVQYNNKKHKDTQLIKTYLDKQGRISSLTQQQLTGLGEDTANLALLGCRWSEAIWLWNKIISKNPDHLEAFHKKAYAQAALRQSYIQKTNSSSYNKVTEMALSLQSFDQEKRLPSIKYIVCSTGRSGSFLMCRQLFNSGLGIPHEYFNKMHQNIISNRMGLDADNDQCYVNFLLSHRVTKNHVWGTKLHWNQCLYRDDFFKKNFLNTNVKYIFLYREDVIAQAVSYHISLITGYWGFDGLKTTSSKNIDLNNMEHIQKCYEIILKGNLYWKVFFEENKITPLYIKYEDFVKDQTNCVSKVASFLGVPKSEYKSCESEDKENLNPEYLEVVRNKLMQKCLSKLEMFRQRSRDIFGSKLPAILDKNKKQKIHFLHIGKTGGSALKFALKDFLETDNYSLELHGHNTSLKDIPKGELVIFFLRDPVSRFISGFYNRKRKGQPRYCFEWTSIEKELFEHFMTPNQLAISLGDEQSDDHELAVMSMENVQHFKAYSNWYVNFEYFQSRIDDILFIGFQESLNSDFFALKNILDIPDHIELPSDHVTAHKNPDSLNIVINETGLLALNNWYSDDFKFIYLCQKIMLSKQIHAK</sequence>
<dbReference type="GO" id="GO:0016020">
    <property type="term" value="C:membrane"/>
    <property type="evidence" value="ECO:0007669"/>
    <property type="project" value="InterPro"/>
</dbReference>
<keyword evidence="3" id="KW-1185">Reference proteome</keyword>
<evidence type="ECO:0000259" key="1">
    <source>
        <dbReference type="Pfam" id="PF09037"/>
    </source>
</evidence>